<comment type="similarity">
    <text evidence="1">Belongs to the glycosyl hydrolase 3 family.</text>
</comment>
<feature type="chain" id="PRO_5044757161" description="Glycoside hydrolase family 3 N-terminal domain-containing protein" evidence="5">
    <location>
        <begin position="27"/>
        <end position="383"/>
    </location>
</feature>
<dbReference type="Gene3D" id="3.20.20.300">
    <property type="entry name" value="Glycoside hydrolase, family 3, N-terminal domain"/>
    <property type="match status" value="1"/>
</dbReference>
<evidence type="ECO:0000313" key="7">
    <source>
        <dbReference type="EMBL" id="MBJ7598721.1"/>
    </source>
</evidence>
<protein>
    <recommendedName>
        <fullName evidence="6">Glycoside hydrolase family 3 N-terminal domain-containing protein</fullName>
    </recommendedName>
</protein>
<dbReference type="GO" id="GO:0016798">
    <property type="term" value="F:hydrolase activity, acting on glycosyl bonds"/>
    <property type="evidence" value="ECO:0007669"/>
    <property type="project" value="UniProtKB-KW"/>
</dbReference>
<dbReference type="PANTHER" id="PTHR30480:SF14">
    <property type="entry name" value="HYDROLASE, PUTATIVE (AFU_ORTHOLOGUE AFUA_4G13770)-RELATED"/>
    <property type="match status" value="1"/>
</dbReference>
<dbReference type="InterPro" id="IPR017853">
    <property type="entry name" value="GH"/>
</dbReference>
<comment type="caution">
    <text evidence="7">The sequence shown here is derived from an EMBL/GenBank/DDBJ whole genome shotgun (WGS) entry which is preliminary data.</text>
</comment>
<name>A0A934JZE8_9BACT</name>
<evidence type="ECO:0000256" key="3">
    <source>
        <dbReference type="ARBA" id="ARBA00023295"/>
    </source>
</evidence>
<dbReference type="PANTHER" id="PTHR30480">
    <property type="entry name" value="BETA-HEXOSAMINIDASE-RELATED"/>
    <property type="match status" value="1"/>
</dbReference>
<evidence type="ECO:0000256" key="4">
    <source>
        <dbReference type="SAM" id="MobiDB-lite"/>
    </source>
</evidence>
<gene>
    <name evidence="7" type="ORF">JF922_11645</name>
</gene>
<keyword evidence="3" id="KW-0326">Glycosidase</keyword>
<dbReference type="RefSeq" id="WP_338201928.1">
    <property type="nucleotide sequence ID" value="NZ_JAEKNR010000122.1"/>
</dbReference>
<evidence type="ECO:0000256" key="1">
    <source>
        <dbReference type="ARBA" id="ARBA00005336"/>
    </source>
</evidence>
<feature type="domain" description="Glycoside hydrolase family 3 N-terminal" evidence="6">
    <location>
        <begin position="72"/>
        <end position="375"/>
    </location>
</feature>
<proteinExistence type="inferred from homology"/>
<dbReference type="Proteomes" id="UP000612893">
    <property type="component" value="Unassembled WGS sequence"/>
</dbReference>
<organism evidence="7 8">
    <name type="scientific">Candidatus Nephthysia bennettiae</name>
    <dbReference type="NCBI Taxonomy" id="3127016"/>
    <lineage>
        <taxon>Bacteria</taxon>
        <taxon>Bacillati</taxon>
        <taxon>Candidatus Dormiibacterota</taxon>
        <taxon>Candidatus Dormibacteria</taxon>
        <taxon>Candidatus Dormibacterales</taxon>
        <taxon>Candidatus Dormibacteraceae</taxon>
        <taxon>Candidatus Nephthysia</taxon>
    </lineage>
</organism>
<evidence type="ECO:0000256" key="2">
    <source>
        <dbReference type="ARBA" id="ARBA00022801"/>
    </source>
</evidence>
<evidence type="ECO:0000259" key="6">
    <source>
        <dbReference type="Pfam" id="PF00933"/>
    </source>
</evidence>
<sequence length="383" mass="39290">MKQKQRSAALKLIGVVVLCVCSVPIALFPAAALDAGVQQAPGSSRADPARGPQPMDSPPPPPGEVRLSFLAGQLVMAGMDGTQPDAELLRQAREGEIGGVLLFSRNVSPGLPSSMQALQDAARQGDDPPLLIATDQEGGAVSRLPGPPRSPRQIGSEALAQSEGAATAALLATNHVNVDLAPVADVVSPGGFEAAQGRGFPGSSERVGALASAFAGGLQGGRVAATAKHFPGIGTLTLDTDHTLGQLQLSPAALQDQLVPFRRLIEHGVDLVMLANAVCPALDPAQPAVFSRNIAEGLLRHQLGFGGVVITDDLEAQSLRGDVGERAVRAVEAGADVVLLASAAGGRAAYNALLAAVQSGRLSGERLLQSYRRLRALKANLAY</sequence>
<dbReference type="SUPFAM" id="SSF51445">
    <property type="entry name" value="(Trans)glycosidases"/>
    <property type="match status" value="1"/>
</dbReference>
<dbReference type="InterPro" id="IPR001764">
    <property type="entry name" value="Glyco_hydro_3_N"/>
</dbReference>
<accession>A0A934JZE8</accession>
<evidence type="ECO:0000313" key="8">
    <source>
        <dbReference type="Proteomes" id="UP000612893"/>
    </source>
</evidence>
<dbReference type="EMBL" id="JAEKNR010000122">
    <property type="protein sequence ID" value="MBJ7598721.1"/>
    <property type="molecule type" value="Genomic_DNA"/>
</dbReference>
<keyword evidence="2" id="KW-0378">Hydrolase</keyword>
<evidence type="ECO:0000256" key="5">
    <source>
        <dbReference type="SAM" id="SignalP"/>
    </source>
</evidence>
<dbReference type="AlphaFoldDB" id="A0A934JZE8"/>
<dbReference type="InterPro" id="IPR036962">
    <property type="entry name" value="Glyco_hydro_3_N_sf"/>
</dbReference>
<keyword evidence="5" id="KW-0732">Signal</keyword>
<keyword evidence="8" id="KW-1185">Reference proteome</keyword>
<dbReference type="InterPro" id="IPR050226">
    <property type="entry name" value="NagZ_Beta-hexosaminidase"/>
</dbReference>
<feature type="signal peptide" evidence="5">
    <location>
        <begin position="1"/>
        <end position="26"/>
    </location>
</feature>
<dbReference type="Pfam" id="PF00933">
    <property type="entry name" value="Glyco_hydro_3"/>
    <property type="match status" value="1"/>
</dbReference>
<feature type="region of interest" description="Disordered" evidence="4">
    <location>
        <begin position="39"/>
        <end position="64"/>
    </location>
</feature>
<reference evidence="7" key="1">
    <citation type="submission" date="2020-10" db="EMBL/GenBank/DDBJ databases">
        <title>Ca. Dormibacterota MAGs.</title>
        <authorList>
            <person name="Montgomery K."/>
        </authorList>
    </citation>
    <scope>NUCLEOTIDE SEQUENCE [LARGE SCALE GENOMIC DNA]</scope>
    <source>
        <strain evidence="7">SC8812_S17_10</strain>
    </source>
</reference>